<keyword evidence="1" id="KW-0121">Carboxypeptidase</keyword>
<organism evidence="1 2">
    <name type="scientific">Hymenobacter perfusus</name>
    <dbReference type="NCBI Taxonomy" id="1236770"/>
    <lineage>
        <taxon>Bacteria</taxon>
        <taxon>Pseudomonadati</taxon>
        <taxon>Bacteroidota</taxon>
        <taxon>Cytophagia</taxon>
        <taxon>Cytophagales</taxon>
        <taxon>Hymenobacteraceae</taxon>
        <taxon>Hymenobacter</taxon>
    </lineage>
</organism>
<keyword evidence="1" id="KW-0645">Protease</keyword>
<proteinExistence type="predicted"/>
<dbReference type="Proteomes" id="UP000270291">
    <property type="component" value="Unassembled WGS sequence"/>
</dbReference>
<dbReference type="SUPFAM" id="SSF49464">
    <property type="entry name" value="Carboxypeptidase regulatory domain-like"/>
    <property type="match status" value="1"/>
</dbReference>
<dbReference type="EMBL" id="RWIU01000001">
    <property type="protein sequence ID" value="RSK46439.1"/>
    <property type="molecule type" value="Genomic_DNA"/>
</dbReference>
<sequence length="302" mass="32682">MVAIRLLRFSGSWLRTAVGSLLVALLPMVAIGQTLTGSITAGPAAGPVPYANLGIPGKSVGTVTDEHGRYQLAYSSANLTDTVYVSSLGYRPQRVVLRELVAQPNRTLVPVAVPLADVRVQGAGLYKRRRTLGCTSTSHSIISKLKAEHLGAEIGMVVCLKHQPSKLLTAHFNVLYDQPDTLRFRVNLYRLLPDGRPSGEKLLTRNLLVSTADRTGPSAPLTVDLTTDQLIMDEDFLLTLEWISGGEVEQVSKSLAFSSALGYGKGDLYFRKTSQDSWEKPSLGARLAGMQPKVGFYVTALD</sequence>
<protein>
    <submittedName>
        <fullName evidence="1">Carboxypeptidase-like regulatory domain-containing protein</fullName>
    </submittedName>
</protein>
<gene>
    <name evidence="1" type="ORF">EI293_04550</name>
</gene>
<dbReference type="GO" id="GO:0004180">
    <property type="term" value="F:carboxypeptidase activity"/>
    <property type="evidence" value="ECO:0007669"/>
    <property type="project" value="UniProtKB-KW"/>
</dbReference>
<accession>A0A3R9N2A0</accession>
<keyword evidence="2" id="KW-1185">Reference proteome</keyword>
<name>A0A3R9N2A0_9BACT</name>
<dbReference type="OrthoDB" id="2247630at2"/>
<evidence type="ECO:0000313" key="1">
    <source>
        <dbReference type="EMBL" id="RSK46439.1"/>
    </source>
</evidence>
<dbReference type="AlphaFoldDB" id="A0A3R9N2A0"/>
<dbReference type="Pfam" id="PF13715">
    <property type="entry name" value="CarbopepD_reg_2"/>
    <property type="match status" value="1"/>
</dbReference>
<dbReference type="InterPro" id="IPR008969">
    <property type="entry name" value="CarboxyPept-like_regulatory"/>
</dbReference>
<keyword evidence="1" id="KW-0378">Hydrolase</keyword>
<comment type="caution">
    <text evidence="1">The sequence shown here is derived from an EMBL/GenBank/DDBJ whole genome shotgun (WGS) entry which is preliminary data.</text>
</comment>
<reference evidence="1 2" key="1">
    <citation type="submission" date="2018-12" db="EMBL/GenBank/DDBJ databases">
        <authorList>
            <person name="Feng G."/>
            <person name="Zhu H."/>
        </authorList>
    </citation>
    <scope>NUCLEOTIDE SEQUENCE [LARGE SCALE GENOMIC DNA]</scope>
    <source>
        <strain evidence="1 2">LMG 26000</strain>
    </source>
</reference>
<evidence type="ECO:0000313" key="2">
    <source>
        <dbReference type="Proteomes" id="UP000270291"/>
    </source>
</evidence>